<keyword evidence="8" id="KW-0256">Endoplasmic reticulum</keyword>
<evidence type="ECO:0000256" key="8">
    <source>
        <dbReference type="ARBA" id="ARBA00022824"/>
    </source>
</evidence>
<evidence type="ECO:0000256" key="10">
    <source>
        <dbReference type="ARBA" id="ARBA00022989"/>
    </source>
</evidence>
<sequence length="79" mass="9066">MLSTVDLSEEKVEQVLHQKAGHSPDFLVVWGKRLTLKGYPPWQLHLPEIYLFSSPGGFRNSFFLDALNRYAHANLRKGL</sequence>
<evidence type="ECO:0000256" key="5">
    <source>
        <dbReference type="ARBA" id="ARBA00012596"/>
    </source>
</evidence>
<evidence type="ECO:0000256" key="9">
    <source>
        <dbReference type="ARBA" id="ARBA00022842"/>
    </source>
</evidence>
<comment type="caution">
    <text evidence="13">The sequence shown here is derived from an EMBL/GenBank/DDBJ whole genome shotgun (WGS) entry which is preliminary data.</text>
</comment>
<evidence type="ECO:0000313" key="14">
    <source>
        <dbReference type="Proteomes" id="UP000308092"/>
    </source>
</evidence>
<dbReference type="InterPro" id="IPR038887">
    <property type="entry name" value="Nus1/NgBR"/>
</dbReference>
<dbReference type="Gene3D" id="3.40.1180.10">
    <property type="entry name" value="Decaprenyl diphosphate synthase-like"/>
    <property type="match status" value="1"/>
</dbReference>
<keyword evidence="10" id="KW-1133">Transmembrane helix</keyword>
<reference evidence="13 14" key="1">
    <citation type="submission" date="2019-03" db="EMBL/GenBank/DDBJ databases">
        <title>The genome sequence of a newly discovered highly antifungal drug resistant Aspergillus species, Aspergillus tanneri NIH 1004.</title>
        <authorList>
            <person name="Mounaud S."/>
            <person name="Singh I."/>
            <person name="Joardar V."/>
            <person name="Pakala S."/>
            <person name="Pakala S."/>
            <person name="Venepally P."/>
            <person name="Hoover J."/>
            <person name="Nierman W."/>
            <person name="Chung J."/>
            <person name="Losada L."/>
        </authorList>
    </citation>
    <scope>NUCLEOTIDE SEQUENCE [LARGE SCALE GENOMIC DNA]</scope>
    <source>
        <strain evidence="13 14">NIH1004</strain>
    </source>
</reference>
<evidence type="ECO:0000256" key="2">
    <source>
        <dbReference type="ARBA" id="ARBA00004586"/>
    </source>
</evidence>
<keyword evidence="6" id="KW-0808">Transferase</keyword>
<comment type="similarity">
    <text evidence="4">Belongs to the UPP synthase family.</text>
</comment>
<dbReference type="GO" id="GO:0045547">
    <property type="term" value="F:ditrans,polycis-polyprenyl diphosphate synthase [(2E,6E)-farnesyl diphosphate specific] activity"/>
    <property type="evidence" value="ECO:0007669"/>
    <property type="project" value="UniProtKB-EC"/>
</dbReference>
<evidence type="ECO:0000256" key="4">
    <source>
        <dbReference type="ARBA" id="ARBA00005432"/>
    </source>
</evidence>
<evidence type="ECO:0000313" key="13">
    <source>
        <dbReference type="EMBL" id="THC95324.1"/>
    </source>
</evidence>
<comment type="catalytic activity">
    <reaction evidence="12">
        <text>n isopentenyl diphosphate + (2E,6E)-farnesyl diphosphate = a di-trans,poly-cis-polyprenyl diphosphate + n diphosphate</text>
        <dbReference type="Rhea" id="RHEA:53008"/>
        <dbReference type="Rhea" id="RHEA-COMP:19494"/>
        <dbReference type="ChEBI" id="CHEBI:33019"/>
        <dbReference type="ChEBI" id="CHEBI:128769"/>
        <dbReference type="ChEBI" id="CHEBI:136960"/>
        <dbReference type="ChEBI" id="CHEBI:175763"/>
        <dbReference type="EC" id="2.5.1.87"/>
    </reaction>
</comment>
<keyword evidence="7" id="KW-0812">Transmembrane</keyword>
<dbReference type="PANTHER" id="PTHR21528">
    <property type="entry name" value="DEHYDRODOLICHYL DIPHOSPHATE SYNTHASE COMPLEX SUBUNIT NUS1"/>
    <property type="match status" value="1"/>
</dbReference>
<dbReference type="InterPro" id="IPR036424">
    <property type="entry name" value="UPP_synth-like_sf"/>
</dbReference>
<evidence type="ECO:0000256" key="6">
    <source>
        <dbReference type="ARBA" id="ARBA00022679"/>
    </source>
</evidence>
<keyword evidence="9" id="KW-0460">Magnesium</keyword>
<evidence type="ECO:0000256" key="11">
    <source>
        <dbReference type="ARBA" id="ARBA00023136"/>
    </source>
</evidence>
<dbReference type="EC" id="2.5.1.87" evidence="5"/>
<dbReference type="PANTHER" id="PTHR21528:SF0">
    <property type="entry name" value="DEHYDRODOLICHYL DIPHOSPHATE SYNTHASE COMPLEX SUBUNIT NUS1"/>
    <property type="match status" value="1"/>
</dbReference>
<gene>
    <name evidence="13" type="ORF">EYZ11_005184</name>
</gene>
<dbReference type="AlphaFoldDB" id="A0A4V3UPI7"/>
<evidence type="ECO:0000256" key="1">
    <source>
        <dbReference type="ARBA" id="ARBA00001946"/>
    </source>
</evidence>
<organism evidence="13 14">
    <name type="scientific">Aspergillus tanneri</name>
    <dbReference type="NCBI Taxonomy" id="1220188"/>
    <lineage>
        <taxon>Eukaryota</taxon>
        <taxon>Fungi</taxon>
        <taxon>Dikarya</taxon>
        <taxon>Ascomycota</taxon>
        <taxon>Pezizomycotina</taxon>
        <taxon>Eurotiomycetes</taxon>
        <taxon>Eurotiomycetidae</taxon>
        <taxon>Eurotiales</taxon>
        <taxon>Aspergillaceae</taxon>
        <taxon>Aspergillus</taxon>
        <taxon>Aspergillus subgen. Circumdati</taxon>
    </lineage>
</organism>
<evidence type="ECO:0000256" key="12">
    <source>
        <dbReference type="ARBA" id="ARBA00047353"/>
    </source>
</evidence>
<comment type="cofactor">
    <cofactor evidence="1">
        <name>Mg(2+)</name>
        <dbReference type="ChEBI" id="CHEBI:18420"/>
    </cofactor>
</comment>
<accession>A0A4V3UPI7</accession>
<name>A0A4V3UPI7_9EURO</name>
<evidence type="ECO:0000256" key="3">
    <source>
        <dbReference type="ARBA" id="ARBA00004922"/>
    </source>
</evidence>
<evidence type="ECO:0000256" key="7">
    <source>
        <dbReference type="ARBA" id="ARBA00022692"/>
    </source>
</evidence>
<dbReference type="GO" id="GO:1904423">
    <property type="term" value="C:dehydrodolichyl diphosphate synthase complex"/>
    <property type="evidence" value="ECO:0007669"/>
    <property type="project" value="InterPro"/>
</dbReference>
<comment type="subcellular location">
    <subcellularLocation>
        <location evidence="2">Endoplasmic reticulum membrane</location>
    </subcellularLocation>
</comment>
<dbReference type="VEuPathDB" id="FungiDB:EYZ11_005184"/>
<keyword evidence="11" id="KW-0472">Membrane</keyword>
<dbReference type="Proteomes" id="UP000308092">
    <property type="component" value="Unassembled WGS sequence"/>
</dbReference>
<dbReference type="GO" id="GO:0005789">
    <property type="term" value="C:endoplasmic reticulum membrane"/>
    <property type="evidence" value="ECO:0007669"/>
    <property type="project" value="UniProtKB-SubCell"/>
</dbReference>
<comment type="pathway">
    <text evidence="3">Protein modification; protein glycosylation.</text>
</comment>
<dbReference type="EMBL" id="SOSA01000162">
    <property type="protein sequence ID" value="THC95324.1"/>
    <property type="molecule type" value="Genomic_DNA"/>
</dbReference>
<proteinExistence type="inferred from homology"/>
<dbReference type="SUPFAM" id="SSF64005">
    <property type="entry name" value="Undecaprenyl diphosphate synthase"/>
    <property type="match status" value="1"/>
</dbReference>
<keyword evidence="14" id="KW-1185">Reference proteome</keyword>
<dbReference type="STRING" id="1220188.A0A4V3UPI7"/>
<protein>
    <recommendedName>
        <fullName evidence="5">ditrans,polycis-polyprenyl diphosphate synthase [(2E,6E)-farnesyldiphosphate specific]</fullName>
        <ecNumber evidence="5">2.5.1.87</ecNumber>
    </recommendedName>
</protein>